<evidence type="ECO:0000256" key="5">
    <source>
        <dbReference type="ARBA" id="ARBA00034531"/>
    </source>
</evidence>
<dbReference type="EMBL" id="JBHRTG010000019">
    <property type="protein sequence ID" value="MFC3165467.1"/>
    <property type="molecule type" value="Genomic_DNA"/>
</dbReference>
<comment type="caution">
    <text evidence="9">The sequence shown here is derived from an EMBL/GenBank/DDBJ whole genome shotgun (WGS) entry which is preliminary data.</text>
</comment>
<comment type="catalytic activity">
    <reaction evidence="6">
        <text>L-threonyl-[protein] + ATP = 3-O-(5'-adenylyl)-L-threonyl-[protein] + diphosphate</text>
        <dbReference type="Rhea" id="RHEA:54292"/>
        <dbReference type="Rhea" id="RHEA-COMP:11060"/>
        <dbReference type="Rhea" id="RHEA-COMP:13847"/>
        <dbReference type="ChEBI" id="CHEBI:30013"/>
        <dbReference type="ChEBI" id="CHEBI:30616"/>
        <dbReference type="ChEBI" id="CHEBI:33019"/>
        <dbReference type="ChEBI" id="CHEBI:138113"/>
        <dbReference type="EC" id="2.7.7.108"/>
    </reaction>
</comment>
<protein>
    <recommendedName>
        <fullName evidence="5">protein adenylyltransferase</fullName>
        <ecNumber evidence="5">2.7.7.108</ecNumber>
    </recommendedName>
</protein>
<keyword evidence="3" id="KW-0547">Nucleotide-binding</keyword>
<dbReference type="InterPro" id="IPR036597">
    <property type="entry name" value="Fido-like_dom_sf"/>
</dbReference>
<proteinExistence type="predicted"/>
<dbReference type="InterPro" id="IPR003812">
    <property type="entry name" value="Fido"/>
</dbReference>
<name>A0ABV7IAS7_9HYPH</name>
<evidence type="ECO:0000313" key="10">
    <source>
        <dbReference type="Proteomes" id="UP001595647"/>
    </source>
</evidence>
<dbReference type="Gene3D" id="1.10.3290.10">
    <property type="entry name" value="Fido-like domain"/>
    <property type="match status" value="1"/>
</dbReference>
<evidence type="ECO:0000256" key="2">
    <source>
        <dbReference type="ARBA" id="ARBA00022695"/>
    </source>
</evidence>
<evidence type="ECO:0000256" key="7">
    <source>
        <dbReference type="ARBA" id="ARBA00048696"/>
    </source>
</evidence>
<dbReference type="PANTHER" id="PTHR39560:SF1">
    <property type="entry name" value="PROTEIN ADENYLYLTRANSFERASE FIC-RELATED"/>
    <property type="match status" value="1"/>
</dbReference>
<dbReference type="Pfam" id="PF02661">
    <property type="entry name" value="Fic"/>
    <property type="match status" value="1"/>
</dbReference>
<gene>
    <name evidence="9" type="ORF">ACFOHV_19480</name>
</gene>
<evidence type="ECO:0000256" key="3">
    <source>
        <dbReference type="ARBA" id="ARBA00022741"/>
    </source>
</evidence>
<evidence type="ECO:0000256" key="6">
    <source>
        <dbReference type="ARBA" id="ARBA00047939"/>
    </source>
</evidence>
<keyword evidence="2" id="KW-0548">Nucleotidyltransferase</keyword>
<feature type="domain" description="Fido" evidence="8">
    <location>
        <begin position="51"/>
        <end position="188"/>
    </location>
</feature>
<keyword evidence="1" id="KW-0808">Transferase</keyword>
<dbReference type="EC" id="2.7.7.108" evidence="5"/>
<dbReference type="PANTHER" id="PTHR39560">
    <property type="entry name" value="PROTEIN ADENYLYLTRANSFERASE FIC-RELATED"/>
    <property type="match status" value="1"/>
</dbReference>
<accession>A0ABV7IAS7</accession>
<evidence type="ECO:0000313" key="9">
    <source>
        <dbReference type="EMBL" id="MFC3165467.1"/>
    </source>
</evidence>
<dbReference type="SUPFAM" id="SSF140931">
    <property type="entry name" value="Fic-like"/>
    <property type="match status" value="1"/>
</dbReference>
<dbReference type="Proteomes" id="UP001595647">
    <property type="component" value="Unassembled WGS sequence"/>
</dbReference>
<evidence type="ECO:0000256" key="1">
    <source>
        <dbReference type="ARBA" id="ARBA00022679"/>
    </source>
</evidence>
<keyword evidence="10" id="KW-1185">Reference proteome</keyword>
<dbReference type="PROSITE" id="PS51459">
    <property type="entry name" value="FIDO"/>
    <property type="match status" value="1"/>
</dbReference>
<organism evidence="9 10">
    <name type="scientific">Ciceribacter thiooxidans</name>
    <dbReference type="NCBI Taxonomy" id="1969821"/>
    <lineage>
        <taxon>Bacteria</taxon>
        <taxon>Pseudomonadati</taxon>
        <taxon>Pseudomonadota</taxon>
        <taxon>Alphaproteobacteria</taxon>
        <taxon>Hyphomicrobiales</taxon>
        <taxon>Rhizobiaceae</taxon>
        <taxon>Ciceribacter</taxon>
    </lineage>
</organism>
<evidence type="ECO:0000256" key="4">
    <source>
        <dbReference type="ARBA" id="ARBA00022840"/>
    </source>
</evidence>
<reference evidence="10" key="1">
    <citation type="journal article" date="2019" name="Int. J. Syst. Evol. Microbiol.">
        <title>The Global Catalogue of Microorganisms (GCM) 10K type strain sequencing project: providing services to taxonomists for standard genome sequencing and annotation.</title>
        <authorList>
            <consortium name="The Broad Institute Genomics Platform"/>
            <consortium name="The Broad Institute Genome Sequencing Center for Infectious Disease"/>
            <person name="Wu L."/>
            <person name="Ma J."/>
        </authorList>
    </citation>
    <scope>NUCLEOTIDE SEQUENCE [LARGE SCALE GENOMIC DNA]</scope>
    <source>
        <strain evidence="10">KCTC 52231</strain>
    </source>
</reference>
<evidence type="ECO:0000259" key="8">
    <source>
        <dbReference type="PROSITE" id="PS51459"/>
    </source>
</evidence>
<comment type="catalytic activity">
    <reaction evidence="7">
        <text>L-tyrosyl-[protein] + ATP = O-(5'-adenylyl)-L-tyrosyl-[protein] + diphosphate</text>
        <dbReference type="Rhea" id="RHEA:54288"/>
        <dbReference type="Rhea" id="RHEA-COMP:10136"/>
        <dbReference type="Rhea" id="RHEA-COMP:13846"/>
        <dbReference type="ChEBI" id="CHEBI:30616"/>
        <dbReference type="ChEBI" id="CHEBI:33019"/>
        <dbReference type="ChEBI" id="CHEBI:46858"/>
        <dbReference type="ChEBI" id="CHEBI:83624"/>
        <dbReference type="EC" id="2.7.7.108"/>
    </reaction>
</comment>
<sequence length="195" mass="22198">MVYTAEFDPLCYPGTTVLRNLMDLQEQEDLDEFEVAMFVIRSDEPWPEGNLDYAHYRALHRHLFQDVYAWAGEIRNIRIGKGGNWFCYPEYIDKEMNRIFADLAARDHLQGLSPVAFATDAAHILAEINAVHPFREGNGRTQLAFMTLLAENAALPFNPDVLERDRVLGAMIESFSGHETPLTELILDIVSAEPK</sequence>
<dbReference type="RefSeq" id="WP_244658842.1">
    <property type="nucleotide sequence ID" value="NZ_CP059897.1"/>
</dbReference>
<keyword evidence="4" id="KW-0067">ATP-binding</keyword>